<name>A0A2N4ULT1_9GAMM</name>
<gene>
    <name evidence="1" type="ORF">CIK00_20940</name>
</gene>
<evidence type="ECO:0000313" key="2">
    <source>
        <dbReference type="Proteomes" id="UP000234420"/>
    </source>
</evidence>
<comment type="caution">
    <text evidence="1">The sequence shown here is derived from an EMBL/GenBank/DDBJ whole genome shotgun (WGS) entry which is preliminary data.</text>
</comment>
<organism evidence="1 2">
    <name type="scientific">Photobacterium carnosum</name>
    <dbReference type="NCBI Taxonomy" id="2023717"/>
    <lineage>
        <taxon>Bacteria</taxon>
        <taxon>Pseudomonadati</taxon>
        <taxon>Pseudomonadota</taxon>
        <taxon>Gammaproteobacteria</taxon>
        <taxon>Vibrionales</taxon>
        <taxon>Vibrionaceae</taxon>
        <taxon>Photobacterium</taxon>
    </lineage>
</organism>
<proteinExistence type="predicted"/>
<sequence>MTIATDGSYTVEVTGPIDQSTDDVVNLNLGVTATDDDGDTTNGQVVIDITDGADAGGNEHGEITITEGDLTPQGNEQGYPVSGNTTIVIEAGADRLDPSKVTIDPKQLTTLIGELESELTTGNNEAISFHYDAATGVLIGNTAAGEQVVTVSLNAVQAANGHDIDVKVTITQEKPLNHVDNGNQGLVDSVNDQITIDVPIQVQDTDGDWLQKPANVDITIKDGANPEFGTDMGTSIDETTQKGQVITGDVPLDVGSDAIHHIDFNADQPSLQGITSNGEATTFTVSGNVLTVVDSDNKPVMVVTIATDGSYTVEVTGSIDQSTNDVVNLNLGVTATDNDGDTTNGQVVIDITDGADAGGNKHGEITITEGDLTPEGNEQGYPVSGNTTIVIEAGADRLDPSKVTIDPKQLTTLIDELSSELTTGNNETISFHYDAATGVLIGNTAAGEQVVTVSLNAVQAANGQDIDVKLTITQEKPLNHVDNGNQGLVDSINDKITIDVPIQ</sequence>
<reference evidence="1 2" key="1">
    <citation type="journal article" date="2018" name="Syst. Appl. Microbiol.">
        <title>Photobacterium carnosum sp. nov., isolated from spoiled modified atmosphere packaged poultry meat.</title>
        <authorList>
            <person name="Hilgarth M."/>
            <person name="Fuertes S."/>
            <person name="Ehrmann M."/>
            <person name="Vogel R.F."/>
        </authorList>
    </citation>
    <scope>NUCLEOTIDE SEQUENCE [LARGE SCALE GENOMIC DNA]</scope>
    <source>
        <strain evidence="1 2">TMW 2.2021</strain>
    </source>
</reference>
<evidence type="ECO:0000313" key="1">
    <source>
        <dbReference type="EMBL" id="PLC55968.1"/>
    </source>
</evidence>
<accession>A0A2N4ULT1</accession>
<dbReference type="EMBL" id="NPIB01000059">
    <property type="protein sequence ID" value="PLC55968.1"/>
    <property type="molecule type" value="Genomic_DNA"/>
</dbReference>
<dbReference type="AlphaFoldDB" id="A0A2N4ULT1"/>
<dbReference type="Proteomes" id="UP000234420">
    <property type="component" value="Unassembled WGS sequence"/>
</dbReference>
<keyword evidence="2" id="KW-1185">Reference proteome</keyword>
<protein>
    <recommendedName>
        <fullName evidence="3">Hcalcium-binding protein</fullName>
    </recommendedName>
</protein>
<evidence type="ECO:0008006" key="3">
    <source>
        <dbReference type="Google" id="ProtNLM"/>
    </source>
</evidence>
<feature type="non-terminal residue" evidence="1">
    <location>
        <position position="503"/>
    </location>
</feature>